<dbReference type="SUPFAM" id="SSF51445">
    <property type="entry name" value="(Trans)glycosidases"/>
    <property type="match status" value="1"/>
</dbReference>
<evidence type="ECO:0000256" key="4">
    <source>
        <dbReference type="ARBA" id="ARBA00023295"/>
    </source>
</evidence>
<dbReference type="FunFam" id="3.90.400.10:FF:000001">
    <property type="entry name" value="Maltase A3, isoform A"/>
    <property type="match status" value="1"/>
</dbReference>
<dbReference type="GO" id="GO:0004575">
    <property type="term" value="F:sucrose alpha-glucosidase activity"/>
    <property type="evidence" value="ECO:0007669"/>
    <property type="project" value="TreeGrafter"/>
</dbReference>
<keyword evidence="4" id="KW-0326">Glycosidase</keyword>
<dbReference type="Gene3D" id="2.60.40.1180">
    <property type="entry name" value="Golgi alpha-mannosidase II"/>
    <property type="match status" value="1"/>
</dbReference>
<feature type="domain" description="Glycosyl hydrolase family 13 catalytic" evidence="6">
    <location>
        <begin position="30"/>
        <end position="470"/>
    </location>
</feature>
<dbReference type="SUPFAM" id="SSF51011">
    <property type="entry name" value="Glycosyl hydrolase domain"/>
    <property type="match status" value="1"/>
</dbReference>
<dbReference type="PANTHER" id="PTHR10357">
    <property type="entry name" value="ALPHA-AMYLASE FAMILY MEMBER"/>
    <property type="match status" value="1"/>
</dbReference>
<comment type="caution">
    <text evidence="7">The sequence shown here is derived from an EMBL/GenBank/DDBJ whole genome shotgun (WGS) entry which is preliminary data.</text>
</comment>
<dbReference type="InterPro" id="IPR017853">
    <property type="entry name" value="GH"/>
</dbReference>
<protein>
    <submittedName>
        <fullName evidence="7">Alpha-glucosidase</fullName>
    </submittedName>
</protein>
<sequence length="599" mass="69190">MAPIERVFRPRIRSLAEHKPIWWKDAVLYEIFVPSFKDTNGDGYGDLRGVTEKLKYISDLGVKVIWLSPIFDSPMYDMGYDIANYYKINPLYGKMEDFDNLLEEAHRQGLRIILDIALNHTSIKHDWFKKSVAAHKGAANGFKDFYIWGDPIIGEDGKKRPPSNWASVFEGCMWEWVPEISKYYLHVFGKEQPDLNWENPDVRKELWKVLRFWLNKGVDGFRLDAINCTSKVHNEDLSPARPGVPTASGWPDAPITTPEKFPQKANEMFANGPRSHEYLREMHEQVFAHYDALTLGEMSCGITPELGVNFISREKSNRQLDLILHFEHVELDCVDGDKWILRDWELSELKGSVAKWQLGMADAGGWDTIWMENHDQPRGLSRFCNKAKVNRDHAAKLLAMWMFTLQGTVIMFQGQELGMTNPEEFSEETIRDIETRIYWNATHANPDGVDPENLEIVKKAIMTKTRDAARIPIPWDQDTATSGGFTHHLTKPWLPAHPHFPDVCAETQRHNPSSVWSFYRDIILLREQHPTLVYGTWQLVDEPHASVFAYTRTQGREIYLVVLNFSDELIEWQLPKTHSCLIEFDEEINRQTADSGNAM</sequence>
<evidence type="ECO:0000256" key="1">
    <source>
        <dbReference type="ARBA" id="ARBA00008061"/>
    </source>
</evidence>
<dbReference type="AlphaFoldDB" id="A0A8K0SGB2"/>
<dbReference type="Gene3D" id="3.20.20.80">
    <property type="entry name" value="Glycosidases"/>
    <property type="match status" value="1"/>
</dbReference>
<keyword evidence="3" id="KW-0325">Glycoprotein</keyword>
<keyword evidence="5" id="KW-0462">Maltose metabolism</keyword>
<gene>
    <name evidence="7" type="ORF">B0I35DRAFT_492934</name>
</gene>
<dbReference type="PANTHER" id="PTHR10357:SF232">
    <property type="entry name" value="GLYCOSYL HYDROLASE FAMILY 13 CATALYTIC DOMAIN-CONTAINING PROTEIN"/>
    <property type="match status" value="1"/>
</dbReference>
<comment type="similarity">
    <text evidence="1">Belongs to the glycosyl hydrolase 13 family.</text>
</comment>
<dbReference type="InterPro" id="IPR013780">
    <property type="entry name" value="Glyco_hydro_b"/>
</dbReference>
<evidence type="ECO:0000256" key="2">
    <source>
        <dbReference type="ARBA" id="ARBA00022801"/>
    </source>
</evidence>
<name>A0A8K0SGB2_9HYPO</name>
<proteinExistence type="inferred from homology"/>
<dbReference type="GO" id="GO:0005987">
    <property type="term" value="P:sucrose catabolic process"/>
    <property type="evidence" value="ECO:0007669"/>
    <property type="project" value="TreeGrafter"/>
</dbReference>
<evidence type="ECO:0000313" key="7">
    <source>
        <dbReference type="EMBL" id="KAH7305546.1"/>
    </source>
</evidence>
<dbReference type="Pfam" id="PF00128">
    <property type="entry name" value="Alpha-amylase"/>
    <property type="match status" value="1"/>
</dbReference>
<evidence type="ECO:0000256" key="5">
    <source>
        <dbReference type="ARBA" id="ARBA00026248"/>
    </source>
</evidence>
<dbReference type="GO" id="GO:0004574">
    <property type="term" value="F:oligo-1,6-glucosidase activity"/>
    <property type="evidence" value="ECO:0007669"/>
    <property type="project" value="TreeGrafter"/>
</dbReference>
<dbReference type="CDD" id="cd11333">
    <property type="entry name" value="AmyAc_SI_OligoGlu_DGase"/>
    <property type="match status" value="1"/>
</dbReference>
<dbReference type="OrthoDB" id="1740265at2759"/>
<accession>A0A8K0SGB2</accession>
<reference evidence="7" key="1">
    <citation type="journal article" date="2021" name="Nat. Commun.">
        <title>Genetic determinants of endophytism in the Arabidopsis root mycobiome.</title>
        <authorList>
            <person name="Mesny F."/>
            <person name="Miyauchi S."/>
            <person name="Thiergart T."/>
            <person name="Pickel B."/>
            <person name="Atanasova L."/>
            <person name="Karlsson M."/>
            <person name="Huettel B."/>
            <person name="Barry K.W."/>
            <person name="Haridas S."/>
            <person name="Chen C."/>
            <person name="Bauer D."/>
            <person name="Andreopoulos W."/>
            <person name="Pangilinan J."/>
            <person name="LaButti K."/>
            <person name="Riley R."/>
            <person name="Lipzen A."/>
            <person name="Clum A."/>
            <person name="Drula E."/>
            <person name="Henrissat B."/>
            <person name="Kohler A."/>
            <person name="Grigoriev I.V."/>
            <person name="Martin F.M."/>
            <person name="Hacquard S."/>
        </authorList>
    </citation>
    <scope>NUCLEOTIDE SEQUENCE</scope>
    <source>
        <strain evidence="7">MPI-CAGE-CH-0235</strain>
    </source>
</reference>
<organism evidence="7 8">
    <name type="scientific">Stachybotrys elegans</name>
    <dbReference type="NCBI Taxonomy" id="80388"/>
    <lineage>
        <taxon>Eukaryota</taxon>
        <taxon>Fungi</taxon>
        <taxon>Dikarya</taxon>
        <taxon>Ascomycota</taxon>
        <taxon>Pezizomycotina</taxon>
        <taxon>Sordariomycetes</taxon>
        <taxon>Hypocreomycetidae</taxon>
        <taxon>Hypocreales</taxon>
        <taxon>Stachybotryaceae</taxon>
        <taxon>Stachybotrys</taxon>
    </lineage>
</organism>
<dbReference type="GO" id="GO:0033934">
    <property type="term" value="F:glucan 1,4-alpha-maltotriohydrolase activity"/>
    <property type="evidence" value="ECO:0007669"/>
    <property type="project" value="TreeGrafter"/>
</dbReference>
<evidence type="ECO:0000256" key="3">
    <source>
        <dbReference type="ARBA" id="ARBA00023180"/>
    </source>
</evidence>
<dbReference type="Proteomes" id="UP000813444">
    <property type="component" value="Unassembled WGS sequence"/>
</dbReference>
<dbReference type="EMBL" id="JAGPNK010000018">
    <property type="protein sequence ID" value="KAH7305546.1"/>
    <property type="molecule type" value="Genomic_DNA"/>
</dbReference>
<keyword evidence="8" id="KW-1185">Reference proteome</keyword>
<dbReference type="SMART" id="SM00642">
    <property type="entry name" value="Aamy"/>
    <property type="match status" value="1"/>
</dbReference>
<dbReference type="FunFam" id="3.20.20.80:FF:000064">
    <property type="entry name" value="Oligo-1,6-glucosidase"/>
    <property type="match status" value="1"/>
</dbReference>
<dbReference type="Gene3D" id="3.90.400.10">
    <property type="entry name" value="Oligo-1,6-glucosidase, Domain 2"/>
    <property type="match status" value="1"/>
</dbReference>
<dbReference type="GO" id="GO:0000025">
    <property type="term" value="P:maltose catabolic process"/>
    <property type="evidence" value="ECO:0007669"/>
    <property type="project" value="TreeGrafter"/>
</dbReference>
<keyword evidence="2" id="KW-0378">Hydrolase</keyword>
<dbReference type="GO" id="GO:0004556">
    <property type="term" value="F:alpha-amylase activity"/>
    <property type="evidence" value="ECO:0007669"/>
    <property type="project" value="TreeGrafter"/>
</dbReference>
<dbReference type="InterPro" id="IPR006047">
    <property type="entry name" value="GH13_cat_dom"/>
</dbReference>
<evidence type="ECO:0000259" key="6">
    <source>
        <dbReference type="SMART" id="SM00642"/>
    </source>
</evidence>
<evidence type="ECO:0000313" key="8">
    <source>
        <dbReference type="Proteomes" id="UP000813444"/>
    </source>
</evidence>
<dbReference type="InterPro" id="IPR045857">
    <property type="entry name" value="O16G_dom_2"/>
</dbReference>